<feature type="compositionally biased region" description="Polar residues" evidence="1">
    <location>
        <begin position="35"/>
        <end position="53"/>
    </location>
</feature>
<name>A0A8J2J781_9HEXA</name>
<evidence type="ECO:0000313" key="3">
    <source>
        <dbReference type="Proteomes" id="UP000708208"/>
    </source>
</evidence>
<feature type="non-terminal residue" evidence="2">
    <location>
        <position position="1"/>
    </location>
</feature>
<proteinExistence type="predicted"/>
<organism evidence="2 3">
    <name type="scientific">Allacma fusca</name>
    <dbReference type="NCBI Taxonomy" id="39272"/>
    <lineage>
        <taxon>Eukaryota</taxon>
        <taxon>Metazoa</taxon>
        <taxon>Ecdysozoa</taxon>
        <taxon>Arthropoda</taxon>
        <taxon>Hexapoda</taxon>
        <taxon>Collembola</taxon>
        <taxon>Symphypleona</taxon>
        <taxon>Sminthuridae</taxon>
        <taxon>Allacma</taxon>
    </lineage>
</organism>
<feature type="non-terminal residue" evidence="2">
    <location>
        <position position="124"/>
    </location>
</feature>
<sequence>IWDYLHKRCQMAVCRRGYYLHEESCHPIADDDYSHGNQDYDSDRQQSSGGNNSKEFHGKEGGMNSTCMRILLFEGEYAFVSKNNTSIIINSTSKLEHPVILHEFEYEFWNDTTLAVCAKDLHEG</sequence>
<protein>
    <submittedName>
        <fullName evidence="2">Uncharacterized protein</fullName>
    </submittedName>
</protein>
<accession>A0A8J2J781</accession>
<dbReference type="Proteomes" id="UP000708208">
    <property type="component" value="Unassembled WGS sequence"/>
</dbReference>
<gene>
    <name evidence="2" type="ORF">AFUS01_LOCUS1812</name>
</gene>
<dbReference type="EMBL" id="CAJVCH010010253">
    <property type="protein sequence ID" value="CAG7667464.1"/>
    <property type="molecule type" value="Genomic_DNA"/>
</dbReference>
<evidence type="ECO:0000256" key="1">
    <source>
        <dbReference type="SAM" id="MobiDB-lite"/>
    </source>
</evidence>
<reference evidence="2" key="1">
    <citation type="submission" date="2021-06" db="EMBL/GenBank/DDBJ databases">
        <authorList>
            <person name="Hodson N. C."/>
            <person name="Mongue J. A."/>
            <person name="Jaron S. K."/>
        </authorList>
    </citation>
    <scope>NUCLEOTIDE SEQUENCE</scope>
</reference>
<comment type="caution">
    <text evidence="2">The sequence shown here is derived from an EMBL/GenBank/DDBJ whole genome shotgun (WGS) entry which is preliminary data.</text>
</comment>
<keyword evidence="3" id="KW-1185">Reference proteome</keyword>
<dbReference type="AlphaFoldDB" id="A0A8J2J781"/>
<evidence type="ECO:0000313" key="2">
    <source>
        <dbReference type="EMBL" id="CAG7667464.1"/>
    </source>
</evidence>
<feature type="region of interest" description="Disordered" evidence="1">
    <location>
        <begin position="35"/>
        <end position="60"/>
    </location>
</feature>